<dbReference type="PANTHER" id="PTHR20910:SF1">
    <property type="entry name" value="SUPEROXIDE DISMUTASE COPPER_ZINC BINDING DOMAIN-CONTAINING PROTEIN"/>
    <property type="match status" value="1"/>
</dbReference>
<dbReference type="InterPro" id="IPR053257">
    <property type="entry name" value="Cu-only_SOD"/>
</dbReference>
<dbReference type="Gene3D" id="2.60.40.200">
    <property type="entry name" value="Superoxide dismutase, copper/zinc binding domain"/>
    <property type="match status" value="1"/>
</dbReference>
<feature type="chain" id="PRO_5040471995" description="Superoxide dismutase copper/zinc binding domain-containing protein" evidence="1">
    <location>
        <begin position="22"/>
        <end position="241"/>
    </location>
</feature>
<reference evidence="3" key="1">
    <citation type="journal article" date="2020" name="Fungal Divers.">
        <title>Resolving the Mortierellaceae phylogeny through synthesis of multi-gene phylogenetics and phylogenomics.</title>
        <authorList>
            <person name="Vandepol N."/>
            <person name="Liber J."/>
            <person name="Desiro A."/>
            <person name="Na H."/>
            <person name="Kennedy M."/>
            <person name="Barry K."/>
            <person name="Grigoriev I.V."/>
            <person name="Miller A.N."/>
            <person name="O'Donnell K."/>
            <person name="Stajich J.E."/>
            <person name="Bonito G."/>
        </authorList>
    </citation>
    <scope>NUCLEOTIDE SEQUENCE</scope>
    <source>
        <strain evidence="3">NVP1</strain>
    </source>
</reference>
<dbReference type="InterPro" id="IPR036423">
    <property type="entry name" value="SOD-like_Cu/Zn_dom_sf"/>
</dbReference>
<dbReference type="PANTHER" id="PTHR20910">
    <property type="entry name" value="AGAP001623-PA"/>
    <property type="match status" value="1"/>
</dbReference>
<feature type="signal peptide" evidence="1">
    <location>
        <begin position="1"/>
        <end position="21"/>
    </location>
</feature>
<gene>
    <name evidence="3" type="ORF">BG006_004943</name>
</gene>
<dbReference type="GO" id="GO:0006801">
    <property type="term" value="P:superoxide metabolic process"/>
    <property type="evidence" value="ECO:0007669"/>
    <property type="project" value="InterPro"/>
</dbReference>
<comment type="caution">
    <text evidence="3">The sequence shown here is derived from an EMBL/GenBank/DDBJ whole genome shotgun (WGS) entry which is preliminary data.</text>
</comment>
<keyword evidence="1" id="KW-0732">Signal</keyword>
<proteinExistence type="predicted"/>
<dbReference type="GO" id="GO:0046872">
    <property type="term" value="F:metal ion binding"/>
    <property type="evidence" value="ECO:0007669"/>
    <property type="project" value="InterPro"/>
</dbReference>
<name>A0A9P5SLG3_9FUNG</name>
<feature type="domain" description="Superoxide dismutase copper/zinc binding" evidence="2">
    <location>
        <begin position="60"/>
        <end position="157"/>
    </location>
</feature>
<dbReference type="SUPFAM" id="SSF49329">
    <property type="entry name" value="Cu,Zn superoxide dismutase-like"/>
    <property type="match status" value="1"/>
</dbReference>
<organism evidence="3 4">
    <name type="scientific">Podila minutissima</name>
    <dbReference type="NCBI Taxonomy" id="64525"/>
    <lineage>
        <taxon>Eukaryota</taxon>
        <taxon>Fungi</taxon>
        <taxon>Fungi incertae sedis</taxon>
        <taxon>Mucoromycota</taxon>
        <taxon>Mortierellomycotina</taxon>
        <taxon>Mortierellomycetes</taxon>
        <taxon>Mortierellales</taxon>
        <taxon>Mortierellaceae</taxon>
        <taxon>Podila</taxon>
    </lineage>
</organism>
<protein>
    <recommendedName>
        <fullName evidence="2">Superoxide dismutase copper/zinc binding domain-containing protein</fullName>
    </recommendedName>
</protein>
<dbReference type="EMBL" id="JAAAUY010000276">
    <property type="protein sequence ID" value="KAF9332178.1"/>
    <property type="molecule type" value="Genomic_DNA"/>
</dbReference>
<evidence type="ECO:0000256" key="1">
    <source>
        <dbReference type="SAM" id="SignalP"/>
    </source>
</evidence>
<dbReference type="AlphaFoldDB" id="A0A9P5SLG3"/>
<evidence type="ECO:0000313" key="4">
    <source>
        <dbReference type="Proteomes" id="UP000696485"/>
    </source>
</evidence>
<evidence type="ECO:0000259" key="2">
    <source>
        <dbReference type="Pfam" id="PF00080"/>
    </source>
</evidence>
<dbReference type="InterPro" id="IPR001424">
    <property type="entry name" value="SOD_Cu_Zn_dom"/>
</dbReference>
<dbReference type="Proteomes" id="UP000696485">
    <property type="component" value="Unassembled WGS sequence"/>
</dbReference>
<dbReference type="Pfam" id="PF00080">
    <property type="entry name" value="Sod_Cu"/>
    <property type="match status" value="1"/>
</dbReference>
<keyword evidence="4" id="KW-1185">Reference proteome</keyword>
<sequence>MQRLTVLTLTVALLYAAQSEAQPLQATLNMNEVQACFKFTPLGPNIPGALVEITGVIKAQAVKPNEGFEYHIHEKPVGPNNDCMATSGHLDPLKFGNGRCNPATPDKCQEGDLSGKHGNLKPSAVPVGAITYVDKYLRWEGAATTIVGRSVVVHNNGTRIACGDLLPVGSNSHGVTLAPVAPETYDDDDVERQMGESGEFATAAAQTARHNGAMSGLDERVAAWTLATTVAAGVVAALMAL</sequence>
<evidence type="ECO:0000313" key="3">
    <source>
        <dbReference type="EMBL" id="KAF9332178.1"/>
    </source>
</evidence>
<accession>A0A9P5SLG3</accession>